<dbReference type="InterPro" id="IPR000504">
    <property type="entry name" value="RRM_dom"/>
</dbReference>
<keyword evidence="3 4" id="KW-0694">RNA-binding</keyword>
<keyword evidence="10" id="KW-1185">Reference proteome</keyword>
<evidence type="ECO:0000259" key="7">
    <source>
        <dbReference type="PROSITE" id="PS50102"/>
    </source>
</evidence>
<feature type="domain" description="RRM" evidence="7">
    <location>
        <begin position="218"/>
        <end position="296"/>
    </location>
</feature>
<dbReference type="SUPFAM" id="SSF63570">
    <property type="entry name" value="PABC (PABP) domain"/>
    <property type="match status" value="2"/>
</dbReference>
<dbReference type="OrthoDB" id="6159137at2759"/>
<comment type="caution">
    <text evidence="9">The sequence shown here is derived from an EMBL/GenBank/DDBJ whole genome shotgun (WGS) entry which is preliminary data.</text>
</comment>
<dbReference type="GO" id="GO:0003723">
    <property type="term" value="F:RNA binding"/>
    <property type="evidence" value="ECO:0007669"/>
    <property type="project" value="UniProtKB-UniRule"/>
</dbReference>
<organism evidence="9 10">
    <name type="scientific">Rhizopus azygosporus</name>
    <name type="common">Rhizopus microsporus var. azygosporus</name>
    <dbReference type="NCBI Taxonomy" id="86630"/>
    <lineage>
        <taxon>Eukaryota</taxon>
        <taxon>Fungi</taxon>
        <taxon>Fungi incertae sedis</taxon>
        <taxon>Mucoromycota</taxon>
        <taxon>Mucoromycotina</taxon>
        <taxon>Mucoromycetes</taxon>
        <taxon>Mucorales</taxon>
        <taxon>Mucorineae</taxon>
        <taxon>Rhizopodaceae</taxon>
        <taxon>Rhizopus</taxon>
    </lineage>
</organism>
<evidence type="ECO:0000256" key="6">
    <source>
        <dbReference type="SAM" id="MobiDB-lite"/>
    </source>
</evidence>
<comment type="similarity">
    <text evidence="1">Belongs to the polyadenylate-binding protein type-1 family.</text>
</comment>
<feature type="domain" description="RRM" evidence="7">
    <location>
        <begin position="122"/>
        <end position="194"/>
    </location>
</feature>
<dbReference type="PANTHER" id="PTHR24012">
    <property type="entry name" value="RNA BINDING PROTEIN"/>
    <property type="match status" value="1"/>
</dbReference>
<evidence type="ECO:0000259" key="8">
    <source>
        <dbReference type="PROSITE" id="PS51309"/>
    </source>
</evidence>
<evidence type="ECO:0000256" key="2">
    <source>
        <dbReference type="ARBA" id="ARBA00022737"/>
    </source>
</evidence>
<dbReference type="InterPro" id="IPR035979">
    <property type="entry name" value="RBD_domain_sf"/>
</dbReference>
<protein>
    <submittedName>
        <fullName evidence="9">Uncharacterized protein</fullName>
    </submittedName>
</protein>
<accession>A0A367IZ21</accession>
<evidence type="ECO:0000313" key="10">
    <source>
        <dbReference type="Proteomes" id="UP000252139"/>
    </source>
</evidence>
<dbReference type="InterPro" id="IPR002004">
    <property type="entry name" value="PABP_HYD_C"/>
</dbReference>
<dbReference type="PROSITE" id="PS50102">
    <property type="entry name" value="RRM"/>
    <property type="match status" value="2"/>
</dbReference>
<dbReference type="SUPFAM" id="SSF54928">
    <property type="entry name" value="RNA-binding domain, RBD"/>
    <property type="match status" value="2"/>
</dbReference>
<gene>
    <name evidence="9" type="ORF">CU097_002922</name>
</gene>
<feature type="coiled-coil region" evidence="5">
    <location>
        <begin position="415"/>
        <end position="474"/>
    </location>
</feature>
<dbReference type="PROSITE" id="PS51309">
    <property type="entry name" value="PABC"/>
    <property type="match status" value="1"/>
</dbReference>
<dbReference type="InterPro" id="IPR012677">
    <property type="entry name" value="Nucleotide-bd_a/b_plait_sf"/>
</dbReference>
<proteinExistence type="inferred from homology"/>
<reference evidence="9 10" key="1">
    <citation type="journal article" date="2018" name="G3 (Bethesda)">
        <title>Phylogenetic and Phylogenomic Definition of Rhizopus Species.</title>
        <authorList>
            <person name="Gryganskyi A.P."/>
            <person name="Golan J."/>
            <person name="Dolatabadi S."/>
            <person name="Mondo S."/>
            <person name="Robb S."/>
            <person name="Idnurm A."/>
            <person name="Muszewska A."/>
            <person name="Steczkiewicz K."/>
            <person name="Masonjones S."/>
            <person name="Liao H.L."/>
            <person name="Gajdeczka M.T."/>
            <person name="Anike F."/>
            <person name="Vuek A."/>
            <person name="Anishchenko I.M."/>
            <person name="Voigt K."/>
            <person name="de Hoog G.S."/>
            <person name="Smith M.E."/>
            <person name="Heitman J."/>
            <person name="Vilgalys R."/>
            <person name="Stajich J.E."/>
        </authorList>
    </citation>
    <scope>NUCLEOTIDE SEQUENCE [LARGE SCALE GENOMIC DNA]</scope>
    <source>
        <strain evidence="9 10">CBS 357.93</strain>
    </source>
</reference>
<feature type="region of interest" description="Disordered" evidence="6">
    <location>
        <begin position="297"/>
        <end position="340"/>
    </location>
</feature>
<name>A0A367IZ21_RHIAZ</name>
<keyword evidence="2" id="KW-0677">Repeat</keyword>
<dbReference type="AlphaFoldDB" id="A0A367IZ21"/>
<dbReference type="STRING" id="86630.A0A367IZ21"/>
<dbReference type="Gene3D" id="3.30.70.330">
    <property type="match status" value="2"/>
</dbReference>
<evidence type="ECO:0000313" key="9">
    <source>
        <dbReference type="EMBL" id="RCH82920.1"/>
    </source>
</evidence>
<dbReference type="Pfam" id="PF00658">
    <property type="entry name" value="MLLE"/>
    <property type="match status" value="1"/>
</dbReference>
<dbReference type="CDD" id="cd00590">
    <property type="entry name" value="RRM_SF"/>
    <property type="match status" value="2"/>
</dbReference>
<evidence type="ECO:0000256" key="5">
    <source>
        <dbReference type="SAM" id="Coils"/>
    </source>
</evidence>
<evidence type="ECO:0000256" key="4">
    <source>
        <dbReference type="PROSITE-ProRule" id="PRU00176"/>
    </source>
</evidence>
<keyword evidence="5" id="KW-0175">Coiled coil</keyword>
<dbReference type="Proteomes" id="UP000252139">
    <property type="component" value="Unassembled WGS sequence"/>
</dbReference>
<evidence type="ECO:0000256" key="1">
    <source>
        <dbReference type="ARBA" id="ARBA00008557"/>
    </source>
</evidence>
<dbReference type="SMART" id="SM00360">
    <property type="entry name" value="RRM"/>
    <property type="match status" value="3"/>
</dbReference>
<dbReference type="EMBL" id="PJQL01002846">
    <property type="protein sequence ID" value="RCH82920.1"/>
    <property type="molecule type" value="Genomic_DNA"/>
</dbReference>
<feature type="region of interest" description="Disordered" evidence="6">
    <location>
        <begin position="358"/>
        <end position="382"/>
    </location>
</feature>
<feature type="compositionally biased region" description="Polar residues" evidence="6">
    <location>
        <begin position="304"/>
        <end position="315"/>
    </location>
</feature>
<sequence length="609" mass="69444">MCKHINNMTELYLTKATVKLPKKTRNDSCLREIVPDILVKERVYFDGCKVTKDDIIALFKDYDPIKVDINQIKGNVCSGYIQFRTKEIADRVYALFNCIKPDVELQLKINPPHKVEPEVEANVLYIQNLSDKMSPGLIYDLFRPFGPINSCKMSEGSTTALLQYFKSKNAYDAQRMMNGRIIHNNVITVTHLNTTKLQATELKTNTKAVKSNIPIDYTNLYIKNLDLEVKSADLFKHFRKYGHIISARVMKHPQTKQSRGFGFVSFSKTEEAMQAKEGMNGQFIASKPIIVAFHEPKKAKSEDNQSPDSNSSNHSAPVASYHPRSTTPTDKLKYNSSMNSNAYNNGLPLKRQVSAPIHHQPTYTPSGLFIPAPLPTQQNRPTLRRSGSIESVTTAMTETNSQLKRQAIIQAIFTMNQQEQNLQDIVDMLLTLKKKDLATCLFNKAFLLTKIKQAKEALEIFQEEEQQQQQQQQQPLQPLQQQQQQQQVQMQNFYYHLPNIEIPPRCSRAIPIVAPPDAGVKPKKQKESDSKDLKEEIEKFLETLKDLASYEQKQLLGDRLFPLVKATGVKHAPRVTIRLLDTIPIQELAHSMYDKHKLQQLVNNAPINK</sequence>
<evidence type="ECO:0000256" key="3">
    <source>
        <dbReference type="ARBA" id="ARBA00022884"/>
    </source>
</evidence>
<feature type="domain" description="PABC" evidence="8">
    <location>
        <begin position="536"/>
        <end position="609"/>
    </location>
</feature>
<dbReference type="Gene3D" id="1.10.1900.10">
    <property type="entry name" value="c-terminal domain of poly(a) binding protein"/>
    <property type="match status" value="2"/>
</dbReference>
<dbReference type="Pfam" id="PF00076">
    <property type="entry name" value="RRM_1"/>
    <property type="match status" value="2"/>
</dbReference>
<dbReference type="InterPro" id="IPR036053">
    <property type="entry name" value="PABP-dom"/>
</dbReference>